<name>A0AAV9ZLY3_9AGAR</name>
<evidence type="ECO:0000256" key="1">
    <source>
        <dbReference type="SAM" id="MobiDB-lite"/>
    </source>
</evidence>
<feature type="compositionally biased region" description="Basic and acidic residues" evidence="1">
    <location>
        <begin position="1488"/>
        <end position="1498"/>
    </location>
</feature>
<feature type="compositionally biased region" description="Basic and acidic residues" evidence="1">
    <location>
        <begin position="1147"/>
        <end position="1158"/>
    </location>
</feature>
<feature type="region of interest" description="Disordered" evidence="1">
    <location>
        <begin position="1177"/>
        <end position="1234"/>
    </location>
</feature>
<feature type="compositionally biased region" description="Basic and acidic residues" evidence="1">
    <location>
        <begin position="1452"/>
        <end position="1466"/>
    </location>
</feature>
<reference evidence="3 4" key="1">
    <citation type="journal article" date="2024" name="J Genomics">
        <title>Draft genome sequencing and assembly of Favolaschia claudopus CIRM-BRFM 2984 isolated from oak limbs.</title>
        <authorList>
            <person name="Navarro D."/>
            <person name="Drula E."/>
            <person name="Chaduli D."/>
            <person name="Cazenave R."/>
            <person name="Ahrendt S."/>
            <person name="Wang J."/>
            <person name="Lipzen A."/>
            <person name="Daum C."/>
            <person name="Barry K."/>
            <person name="Grigoriev I.V."/>
            <person name="Favel A."/>
            <person name="Rosso M.N."/>
            <person name="Martin F."/>
        </authorList>
    </citation>
    <scope>NUCLEOTIDE SEQUENCE [LARGE SCALE GENOMIC DNA]</scope>
    <source>
        <strain evidence="3 4">CIRM-BRFM 2984</strain>
    </source>
</reference>
<keyword evidence="2" id="KW-1133">Transmembrane helix</keyword>
<keyword evidence="2" id="KW-0812">Transmembrane</keyword>
<proteinExistence type="predicted"/>
<feature type="compositionally biased region" description="Pro residues" evidence="1">
    <location>
        <begin position="1125"/>
        <end position="1144"/>
    </location>
</feature>
<feature type="compositionally biased region" description="Low complexity" evidence="1">
    <location>
        <begin position="1255"/>
        <end position="1264"/>
    </location>
</feature>
<accession>A0AAV9ZLY3</accession>
<feature type="region of interest" description="Disordered" evidence="1">
    <location>
        <begin position="145"/>
        <end position="175"/>
    </location>
</feature>
<feature type="compositionally biased region" description="Basic and acidic residues" evidence="1">
    <location>
        <begin position="145"/>
        <end position="166"/>
    </location>
</feature>
<feature type="compositionally biased region" description="Polar residues" evidence="1">
    <location>
        <begin position="1283"/>
        <end position="1293"/>
    </location>
</feature>
<feature type="compositionally biased region" description="Low complexity" evidence="1">
    <location>
        <begin position="1366"/>
        <end position="1418"/>
    </location>
</feature>
<feature type="compositionally biased region" description="Polar residues" evidence="1">
    <location>
        <begin position="1300"/>
        <end position="1333"/>
    </location>
</feature>
<keyword evidence="4" id="KW-1185">Reference proteome</keyword>
<evidence type="ECO:0000256" key="2">
    <source>
        <dbReference type="SAM" id="Phobius"/>
    </source>
</evidence>
<protein>
    <submittedName>
        <fullName evidence="3">Uncharacterized protein</fullName>
    </submittedName>
</protein>
<feature type="compositionally biased region" description="Gly residues" evidence="1">
    <location>
        <begin position="1265"/>
        <end position="1274"/>
    </location>
</feature>
<feature type="region of interest" description="Disordered" evidence="1">
    <location>
        <begin position="1255"/>
        <end position="1418"/>
    </location>
</feature>
<feature type="compositionally biased region" description="Acidic residues" evidence="1">
    <location>
        <begin position="1467"/>
        <end position="1477"/>
    </location>
</feature>
<feature type="transmembrane region" description="Helical" evidence="2">
    <location>
        <begin position="871"/>
        <end position="888"/>
    </location>
</feature>
<feature type="region of interest" description="Disordered" evidence="1">
    <location>
        <begin position="1451"/>
        <end position="1498"/>
    </location>
</feature>
<keyword evidence="2" id="KW-0472">Membrane</keyword>
<organism evidence="3 4">
    <name type="scientific">Favolaschia claudopus</name>
    <dbReference type="NCBI Taxonomy" id="2862362"/>
    <lineage>
        <taxon>Eukaryota</taxon>
        <taxon>Fungi</taxon>
        <taxon>Dikarya</taxon>
        <taxon>Basidiomycota</taxon>
        <taxon>Agaricomycotina</taxon>
        <taxon>Agaricomycetes</taxon>
        <taxon>Agaricomycetidae</taxon>
        <taxon>Agaricales</taxon>
        <taxon>Marasmiineae</taxon>
        <taxon>Mycenaceae</taxon>
        <taxon>Favolaschia</taxon>
    </lineage>
</organism>
<gene>
    <name evidence="3" type="ORF">R3P38DRAFT_2805925</name>
</gene>
<feature type="compositionally biased region" description="Acidic residues" evidence="1">
    <location>
        <begin position="1183"/>
        <end position="1224"/>
    </location>
</feature>
<feature type="transmembrane region" description="Helical" evidence="2">
    <location>
        <begin position="815"/>
        <end position="834"/>
    </location>
</feature>
<dbReference type="Proteomes" id="UP001362999">
    <property type="component" value="Unassembled WGS sequence"/>
</dbReference>
<feature type="region of interest" description="Disordered" evidence="1">
    <location>
        <begin position="1121"/>
        <end position="1158"/>
    </location>
</feature>
<comment type="caution">
    <text evidence="3">The sequence shown here is derived from an EMBL/GenBank/DDBJ whole genome shotgun (WGS) entry which is preliminary data.</text>
</comment>
<dbReference type="EMBL" id="JAWWNJ010000132">
    <property type="protein sequence ID" value="KAK6985201.1"/>
    <property type="molecule type" value="Genomic_DNA"/>
</dbReference>
<feature type="compositionally biased region" description="Low complexity" evidence="1">
    <location>
        <begin position="1341"/>
        <end position="1356"/>
    </location>
</feature>
<evidence type="ECO:0000313" key="3">
    <source>
        <dbReference type="EMBL" id="KAK6985201.1"/>
    </source>
</evidence>
<evidence type="ECO:0000313" key="4">
    <source>
        <dbReference type="Proteomes" id="UP001362999"/>
    </source>
</evidence>
<sequence length="1498" mass="161860">MSYLEHALPAHDLHLLRWDLSKNSPDHAPCMVDKKSNFVIEVCVPRICGGVSRTCLDAFVHGISNPHLPDPHRPHLLPAFAVGVCTLETADQCGKSGTRVWGTEKMHLCLILRTSGEEQSAPRGHRHYNPSKLDSLIVGSVLKGEAERTRQQRELRGDRVRRRVDGPRPSNIRLEQNNVPDSEFEATKDGASKAVRSRLQVFKCHTASPACPPASVSTTLTRFAHRNPGASGPRLPKIYDVATFKLILLGLSAFERLVSRTRDLLFFSTFFDFSRIHRVTEAWSGRRCAWKSETHVLGTLSSEAIANLPPLKEYKIARLGWLLFAGVRIEESPSLHLETRFRSDLSPYPRRRPSVMRPAVAATVLAHDAIRVGRRSESRPRSLQLQLSPTTPCSRPPIYRNDFIVVVTSAHQPTFAESGASFDGGGCDVGAREARTLAKVAFGAVAAAGANACGGSVGRVFDRWDAMREGRAGDDERLGRRRCGCEGEREAVILEASDGLRCRAPCVRNAAKGLSAPRRPVYDAEWDSGMSLPSRSTFSSRLTAVCCVSFISSTLRLARRCLYGLDVSMLSLLATMGTGIGERWVPKYSTLRCREPGRPPWGLLFRPPDAWTPDAAQISSRSPLILPPALSTPQWASVLWAPLERLGNGPRGISYCLHQRLTLLHRARRSSIRILCISSVCVSTADIEIAKGDRLMEASSGFGREARDSATTTTSRDMPTANPLWSAAAASGTRRLRDVQRLRLGCLFPKPEASAIASISDIVVCLRPYVESCATGAATARWRIAAEDAEGGVLVGGWRLACSRHRLLCSYARRFLSAAPAVISVVVVVAAIAITSRVVIAIASAVVDPSRHLPSAPSHNSDTVKTVRGRLLWLLVAVTVGYGAGVGVDLDANGNPFVLDHESGRRLTVLMLCLLIPESAEHGDAKKRNSRLEIAHGVGRVFLKHETEPRVEDQSYHVNFKIQVLLARQSVEESALVAESEDFASSVFTRPAPSSKPQLPFSLIDNHDLKLGAGLVDVGDAGIHVQYRRVAHHPHALQHDPPDIDCSPDARSWSRPWISAPLLACCDSCLSVVGFRVHSGERPSPASSIGGYKSSPTARHGTFVVDVGLMDLSAGSAEWQDVLPFSPPKHPDGPPSSSLPPSCPPKIENDIDGVPRYRGGADEVLAAGRAGRAGVGLKKIESVDDDEEEEGEEDQEEEEGEASEDEEDTSGEDGGEDEDGEVENEGTVKGEQRSLVKRREVGVVARVGVVVASASASMERSNSNSGGGADGGGRSPNKAGGETITNGLNGRNLSSRHNHNQSPNLSSPSLTLKRPTINTNITSNSPSHTQTHALRTPAAASTSTFTSNNSSNNSSTLARRLPRPTVPITIPIPDASPSSSFAKAPSSLPWLSHSLSRNSSLPSLSTTTTNESASLASSRSSLSSLASYAYASSRVHNNGYAHAAADSLLLKRRAEPQHEEGRVEHDGGDDDDCDEDIAPSPMKRARTARFERRGPEKS</sequence>